<dbReference type="EMBL" id="CAJVPS010000614">
    <property type="protein sequence ID" value="CAG8498267.1"/>
    <property type="molecule type" value="Genomic_DNA"/>
</dbReference>
<dbReference type="FunFam" id="3.40.50.620:FF:000069">
    <property type="entry name" value="diphthine--ammonia ligase"/>
    <property type="match status" value="1"/>
</dbReference>
<evidence type="ECO:0000256" key="4">
    <source>
        <dbReference type="ARBA" id="ARBA00018426"/>
    </source>
</evidence>
<comment type="caution">
    <text evidence="15">The sequence shown here is derived from an EMBL/GenBank/DDBJ whole genome shotgun (WGS) entry which is preliminary data.</text>
</comment>
<evidence type="ECO:0000313" key="16">
    <source>
        <dbReference type="Proteomes" id="UP000789508"/>
    </source>
</evidence>
<dbReference type="Proteomes" id="UP000789508">
    <property type="component" value="Unassembled WGS sequence"/>
</dbReference>
<dbReference type="Gene3D" id="3.30.1330.40">
    <property type="entry name" value="RutC-like"/>
    <property type="match status" value="2"/>
</dbReference>
<dbReference type="InterPro" id="IPR006175">
    <property type="entry name" value="YjgF/YER057c/UK114"/>
</dbReference>
<evidence type="ECO:0000256" key="2">
    <source>
        <dbReference type="ARBA" id="ARBA00008496"/>
    </source>
</evidence>
<dbReference type="InterPro" id="IPR035959">
    <property type="entry name" value="RutC-like_sf"/>
</dbReference>
<evidence type="ECO:0000259" key="14">
    <source>
        <dbReference type="Pfam" id="PF01902"/>
    </source>
</evidence>
<keyword evidence="16" id="KW-1185">Reference proteome</keyword>
<evidence type="ECO:0000256" key="12">
    <source>
        <dbReference type="ARBA" id="ARBA00048108"/>
    </source>
</evidence>
<evidence type="ECO:0000256" key="13">
    <source>
        <dbReference type="SAM" id="MobiDB-lite"/>
    </source>
</evidence>
<dbReference type="Gene3D" id="3.40.50.620">
    <property type="entry name" value="HUPs"/>
    <property type="match status" value="1"/>
</dbReference>
<dbReference type="CDD" id="cd01994">
    <property type="entry name" value="AANH_PF0828-like"/>
    <property type="match status" value="1"/>
</dbReference>
<protein>
    <recommendedName>
        <fullName evidence="4">Diphthine--ammonia ligase</fullName>
        <ecNumber evidence="3">6.3.1.14</ecNumber>
    </recommendedName>
    <alternativeName>
        <fullName evidence="9">ATP-binding domain-containing protein 4</fullName>
    </alternativeName>
    <alternativeName>
        <fullName evidence="8">Diphthamide synthase</fullName>
    </alternativeName>
    <alternativeName>
        <fullName evidence="10">Diphthamide synthetase</fullName>
    </alternativeName>
    <alternativeName>
        <fullName evidence="11">Protein DPH6 homolog</fullName>
    </alternativeName>
</protein>
<dbReference type="InterPro" id="IPR002761">
    <property type="entry name" value="Diphthami_syn_dom"/>
</dbReference>
<organism evidence="15 16">
    <name type="scientific">Ambispora leptoticha</name>
    <dbReference type="NCBI Taxonomy" id="144679"/>
    <lineage>
        <taxon>Eukaryota</taxon>
        <taxon>Fungi</taxon>
        <taxon>Fungi incertae sedis</taxon>
        <taxon>Mucoromycota</taxon>
        <taxon>Glomeromycotina</taxon>
        <taxon>Glomeromycetes</taxon>
        <taxon>Archaeosporales</taxon>
        <taxon>Ambisporaceae</taxon>
        <taxon>Ambispora</taxon>
    </lineage>
</organism>
<feature type="domain" description="Diphthamide synthase" evidence="14">
    <location>
        <begin position="1"/>
        <end position="237"/>
    </location>
</feature>
<keyword evidence="5" id="KW-0436">Ligase</keyword>
<gene>
    <name evidence="15" type="ORF">ALEPTO_LOCUS3350</name>
</gene>
<dbReference type="CDD" id="cd06156">
    <property type="entry name" value="eu_AANH_C_2"/>
    <property type="match status" value="1"/>
</dbReference>
<dbReference type="InterPro" id="IPR030662">
    <property type="entry name" value="DPH6/MJ0570"/>
</dbReference>
<dbReference type="FunFam" id="3.90.1490.10:FF:000001">
    <property type="entry name" value="Diphthine--ammonia ligase"/>
    <property type="match status" value="1"/>
</dbReference>
<feature type="region of interest" description="Disordered" evidence="13">
    <location>
        <begin position="250"/>
        <end position="270"/>
    </location>
</feature>
<evidence type="ECO:0000256" key="3">
    <source>
        <dbReference type="ARBA" id="ARBA00012089"/>
    </source>
</evidence>
<evidence type="ECO:0000256" key="6">
    <source>
        <dbReference type="ARBA" id="ARBA00022741"/>
    </source>
</evidence>
<comment type="pathway">
    <text evidence="1">Protein modification; peptidyl-diphthamide biosynthesis.</text>
</comment>
<dbReference type="GO" id="GO:0017183">
    <property type="term" value="P:protein histidyl modification to diphthamide"/>
    <property type="evidence" value="ECO:0007669"/>
    <property type="project" value="TreeGrafter"/>
</dbReference>
<dbReference type="Pfam" id="PF01902">
    <property type="entry name" value="Diphthami_syn_2"/>
    <property type="match status" value="1"/>
</dbReference>
<dbReference type="NCBIfam" id="TIGR00290">
    <property type="entry name" value="MJ0570_dom"/>
    <property type="match status" value="1"/>
</dbReference>
<evidence type="ECO:0000256" key="11">
    <source>
        <dbReference type="ARBA" id="ARBA00032849"/>
    </source>
</evidence>
<dbReference type="GO" id="GO:0017178">
    <property type="term" value="F:diphthine-ammonia ligase activity"/>
    <property type="evidence" value="ECO:0007669"/>
    <property type="project" value="UniProtKB-EC"/>
</dbReference>
<sequence>MKIVALISGGKDSCFNMLHCVANGHEIVALANLKPPDNKDKDELDSYLYQTVGHDAIQYYADCMNLPLYRREILGAPLIIDSDYCSITSGDETEDLYELLNDIKEKHNDIQGVSVGAILSNYQRVRVENVCNRLGLISLAYLWRRDQKELLKEMIEARVDAILIKVAAIGLKPLHLGKSISEMYQHLCYLNEKYDVHVCGEGGEYETFTLNCPLFSKRIVVEETETIIHSDDAYAPVAYLRLKKVSLQEKQEEQQSPSASSLETMHQSPSSLNIIENPSWKKEIGNMVDLLENFASSIDINLNNDNNNDKIGISNHIVDFSKDESSPIVADYNFCTHKNAPYYSISGTTYYDGSVVSDDSNSDNRTHDMTIEEETRHCMLKLQDRLSKMGLNWSDVVSMNLYITKMSDFSRVNSVYKSFFAVNPPTRACVGANLRPPANVQIDLTAIKSANATSRQVMHVQSLSYWAPANIGPYSQAIITHNHVYIAGQIGLIPSSLELPSLNDFKVKTTITKNEHISLLTYEIGLSLRNLEKVSRALDEDVRRNTLLCICYVDDEGAFPLVEKAWKFFCDGVDLCRRKRELEYTEDGDGKEREEQIVKDDKDEFNNTNTTKNTALVLYIQVPSLPRNAKVEWHVLLRSSSFSDTNPEQVEKHQFHNDEHGSKTNEQTLWQNVLTYNDEETTTTISIASRFSKPVLSSVFTVRVSGNKKTTAAATNDSSDYRTTIPISSVMKNLVSSISDEIHNLQNHQTACPSQPWTKVTSIRVFYSEKLLIAAGHGVVVILERVLKRELTNQITKDKRQESISNLNPNPNPTSEFHLDPVPAVTLIPVMGIMNDSILGVSLHAVF</sequence>
<dbReference type="GO" id="GO:0005524">
    <property type="term" value="F:ATP binding"/>
    <property type="evidence" value="ECO:0007669"/>
    <property type="project" value="UniProtKB-KW"/>
</dbReference>
<dbReference type="SUPFAM" id="SSF55298">
    <property type="entry name" value="YjgF-like"/>
    <property type="match status" value="2"/>
</dbReference>
<dbReference type="PANTHER" id="PTHR12196:SF2">
    <property type="entry name" value="DIPHTHINE--AMMONIA LIGASE"/>
    <property type="match status" value="1"/>
</dbReference>
<comment type="similarity">
    <text evidence="2">Belongs to the Diphthine--ammonia ligase family.</text>
</comment>
<comment type="catalytic activity">
    <reaction evidence="12">
        <text>diphthine-[translation elongation factor 2] + NH4(+) + ATP = diphthamide-[translation elongation factor 2] + AMP + diphosphate + H(+)</text>
        <dbReference type="Rhea" id="RHEA:19753"/>
        <dbReference type="Rhea" id="RHEA-COMP:10172"/>
        <dbReference type="Rhea" id="RHEA-COMP:10174"/>
        <dbReference type="ChEBI" id="CHEBI:15378"/>
        <dbReference type="ChEBI" id="CHEBI:16692"/>
        <dbReference type="ChEBI" id="CHEBI:28938"/>
        <dbReference type="ChEBI" id="CHEBI:30616"/>
        <dbReference type="ChEBI" id="CHEBI:33019"/>
        <dbReference type="ChEBI" id="CHEBI:82696"/>
        <dbReference type="ChEBI" id="CHEBI:456215"/>
        <dbReference type="EC" id="6.3.1.14"/>
    </reaction>
</comment>
<dbReference type="PANTHER" id="PTHR12196">
    <property type="entry name" value="DOMAIN OF UNKNOWN FUNCTION 71 DUF71 -CONTAINING PROTEIN"/>
    <property type="match status" value="1"/>
</dbReference>
<dbReference type="Pfam" id="PF01042">
    <property type="entry name" value="Ribonuc_L-PSP"/>
    <property type="match status" value="1"/>
</dbReference>
<dbReference type="SUPFAM" id="SSF52402">
    <property type="entry name" value="Adenine nucleotide alpha hydrolases-like"/>
    <property type="match status" value="1"/>
</dbReference>
<evidence type="ECO:0000256" key="5">
    <source>
        <dbReference type="ARBA" id="ARBA00022598"/>
    </source>
</evidence>
<evidence type="ECO:0000256" key="7">
    <source>
        <dbReference type="ARBA" id="ARBA00022840"/>
    </source>
</evidence>
<evidence type="ECO:0000256" key="10">
    <source>
        <dbReference type="ARBA" id="ARBA00031552"/>
    </source>
</evidence>
<feature type="compositionally biased region" description="Polar residues" evidence="13">
    <location>
        <begin position="254"/>
        <end position="270"/>
    </location>
</feature>
<dbReference type="AlphaFoldDB" id="A0A9N9EYP7"/>
<evidence type="ECO:0000313" key="15">
    <source>
        <dbReference type="EMBL" id="CAG8498267.1"/>
    </source>
</evidence>
<evidence type="ECO:0000256" key="8">
    <source>
        <dbReference type="ARBA" id="ARBA00029814"/>
    </source>
</evidence>
<dbReference type="CDD" id="cd06155">
    <property type="entry name" value="eu_AANH_C_1"/>
    <property type="match status" value="1"/>
</dbReference>
<keyword evidence="6" id="KW-0547">Nucleotide-binding</keyword>
<accession>A0A9N9EYP7</accession>
<dbReference type="EC" id="6.3.1.14" evidence="3"/>
<dbReference type="OrthoDB" id="686384at2759"/>
<dbReference type="InterPro" id="IPR014729">
    <property type="entry name" value="Rossmann-like_a/b/a_fold"/>
</dbReference>
<evidence type="ECO:0000256" key="9">
    <source>
        <dbReference type="ARBA" id="ARBA00031202"/>
    </source>
</evidence>
<keyword evidence="7" id="KW-0067">ATP-binding</keyword>
<name>A0A9N9EYP7_9GLOM</name>
<evidence type="ECO:0000256" key="1">
    <source>
        <dbReference type="ARBA" id="ARBA00005156"/>
    </source>
</evidence>
<proteinExistence type="inferred from homology"/>
<reference evidence="15" key="1">
    <citation type="submission" date="2021-06" db="EMBL/GenBank/DDBJ databases">
        <authorList>
            <person name="Kallberg Y."/>
            <person name="Tangrot J."/>
            <person name="Rosling A."/>
        </authorList>
    </citation>
    <scope>NUCLEOTIDE SEQUENCE</scope>
    <source>
        <strain evidence="15">FL130A</strain>
    </source>
</reference>
<dbReference type="Gene3D" id="3.90.1490.10">
    <property type="entry name" value="putative n-type atp pyrophosphatase, domain 2"/>
    <property type="match status" value="1"/>
</dbReference>